<dbReference type="CDD" id="cd01132">
    <property type="entry name" value="F1-ATPase_alpha_CD"/>
    <property type="match status" value="1"/>
</dbReference>
<evidence type="ECO:0000256" key="10">
    <source>
        <dbReference type="ARBA" id="ARBA00023136"/>
    </source>
</evidence>
<evidence type="ECO:0000259" key="16">
    <source>
        <dbReference type="Pfam" id="PF00306"/>
    </source>
</evidence>
<dbReference type="NCBIfam" id="NF009884">
    <property type="entry name" value="PRK13343.1"/>
    <property type="match status" value="1"/>
</dbReference>
<dbReference type="CDD" id="cd18116">
    <property type="entry name" value="ATP-synt_F1_alpha_N"/>
    <property type="match status" value="1"/>
</dbReference>
<dbReference type="EMBL" id="SRXV01000003">
    <property type="protein sequence ID" value="TGY92303.1"/>
    <property type="molecule type" value="Genomic_DNA"/>
</dbReference>
<keyword evidence="12 14" id="KW-0066">ATP synthesis</keyword>
<dbReference type="PANTHER" id="PTHR48082">
    <property type="entry name" value="ATP SYNTHASE SUBUNIT ALPHA, MITOCHONDRIAL"/>
    <property type="match status" value="1"/>
</dbReference>
<keyword evidence="10 14" id="KW-0472">Membrane</keyword>
<feature type="domain" description="ATPase F1/V1/A1 complex alpha/beta subunit N-terminal" evidence="17">
    <location>
        <begin position="25"/>
        <end position="92"/>
    </location>
</feature>
<comment type="subcellular location">
    <subcellularLocation>
        <location evidence="14">Cell membrane</location>
        <topology evidence="14">Peripheral membrane protein</topology>
    </subcellularLocation>
    <subcellularLocation>
        <location evidence="2">Membrane</location>
    </subcellularLocation>
</comment>
<protein>
    <recommendedName>
        <fullName evidence="14">ATP synthase subunit alpha</fullName>
        <ecNumber evidence="14">7.1.2.2</ecNumber>
    </recommendedName>
    <alternativeName>
        <fullName evidence="14">ATP synthase F1 sector subunit alpha</fullName>
    </alternativeName>
    <alternativeName>
        <fullName evidence="14">F-ATPase subunit alpha</fullName>
    </alternativeName>
</protein>
<evidence type="ECO:0000256" key="5">
    <source>
        <dbReference type="ARBA" id="ARBA00022741"/>
    </source>
</evidence>
<evidence type="ECO:0000256" key="3">
    <source>
        <dbReference type="ARBA" id="ARBA00008936"/>
    </source>
</evidence>
<dbReference type="GO" id="GO:0043531">
    <property type="term" value="F:ADP binding"/>
    <property type="evidence" value="ECO:0007669"/>
    <property type="project" value="TreeGrafter"/>
</dbReference>
<keyword evidence="6 14" id="KW-0375">Hydrogen ion transport</keyword>
<dbReference type="Pfam" id="PF00306">
    <property type="entry name" value="ATP-synt_ab_C"/>
    <property type="match status" value="1"/>
</dbReference>
<dbReference type="Proteomes" id="UP000305451">
    <property type="component" value="Unassembled WGS sequence"/>
</dbReference>
<comment type="subunit">
    <text evidence="13">F-type ATPases have 2 components, CF(1) - the catalytic core - and CF(0) - the membrane proton channel. CF(1) has five subunits: alpha(3), beta(3), gamma(1), delta(1), epsilon(1). CF(0) has four main subunits: a(1), b(1), b'(1) and c(9-12).</text>
</comment>
<evidence type="ECO:0000256" key="1">
    <source>
        <dbReference type="ARBA" id="ARBA00003784"/>
    </source>
</evidence>
<feature type="binding site" evidence="14">
    <location>
        <begin position="170"/>
        <end position="177"/>
    </location>
    <ligand>
        <name>ATP</name>
        <dbReference type="ChEBI" id="CHEBI:30616"/>
    </ligand>
</feature>
<dbReference type="HAMAP" id="MF_01346">
    <property type="entry name" value="ATP_synth_alpha_bact"/>
    <property type="match status" value="1"/>
</dbReference>
<evidence type="ECO:0000256" key="7">
    <source>
        <dbReference type="ARBA" id="ARBA00022840"/>
    </source>
</evidence>
<dbReference type="InterPro" id="IPR038376">
    <property type="entry name" value="ATP_synth_asu_C_sf"/>
</dbReference>
<dbReference type="SUPFAM" id="SSF47917">
    <property type="entry name" value="C-terminal domain of alpha and beta subunits of F1 ATP synthase"/>
    <property type="match status" value="1"/>
</dbReference>
<dbReference type="EC" id="7.1.2.2" evidence="14"/>
<keyword evidence="8 14" id="KW-1278">Translocase</keyword>
<evidence type="ECO:0000256" key="13">
    <source>
        <dbReference type="ARBA" id="ARBA00026013"/>
    </source>
</evidence>
<comment type="function">
    <text evidence="1 14">Produces ATP from ADP in the presence of a proton gradient across the membrane. The alpha chain is a regulatory subunit.</text>
</comment>
<dbReference type="InterPro" id="IPR033732">
    <property type="entry name" value="ATP_synth_F1_a_nt-bd_dom"/>
</dbReference>
<dbReference type="RefSeq" id="WP_135945436.1">
    <property type="nucleotide sequence ID" value="NZ_BMEI01000003.1"/>
</dbReference>
<dbReference type="FunFam" id="2.40.30.20:FF:000001">
    <property type="entry name" value="ATP synthase subunit alpha"/>
    <property type="match status" value="1"/>
</dbReference>
<dbReference type="OrthoDB" id="9803053at2"/>
<dbReference type="InterPro" id="IPR023366">
    <property type="entry name" value="ATP_synth_asu-like_sf"/>
</dbReference>
<dbReference type="PROSITE" id="PS00152">
    <property type="entry name" value="ATPASE_ALPHA_BETA"/>
    <property type="match status" value="1"/>
</dbReference>
<keyword evidence="11 14" id="KW-0139">CF(1)</keyword>
<dbReference type="FunFam" id="3.40.50.300:FF:002432">
    <property type="entry name" value="ATP synthase subunit alpha, mitochondrial"/>
    <property type="match status" value="1"/>
</dbReference>
<evidence type="ECO:0000256" key="12">
    <source>
        <dbReference type="ARBA" id="ARBA00023310"/>
    </source>
</evidence>
<feature type="site" description="Required for activity" evidence="14">
    <location>
        <position position="371"/>
    </location>
</feature>
<dbReference type="Gene3D" id="3.40.50.300">
    <property type="entry name" value="P-loop containing nucleotide triphosphate hydrolases"/>
    <property type="match status" value="1"/>
</dbReference>
<feature type="domain" description="ATP synthase alpha subunit C-terminal" evidence="16">
    <location>
        <begin position="380"/>
        <end position="505"/>
    </location>
</feature>
<dbReference type="Gene3D" id="1.20.150.20">
    <property type="entry name" value="ATP synthase alpha/beta chain, C-terminal domain"/>
    <property type="match status" value="1"/>
</dbReference>
<evidence type="ECO:0000256" key="2">
    <source>
        <dbReference type="ARBA" id="ARBA00004370"/>
    </source>
</evidence>
<gene>
    <name evidence="14" type="primary">atpA</name>
    <name evidence="18" type="ORF">E5162_11685</name>
</gene>
<dbReference type="FunFam" id="1.20.150.20:FF:000001">
    <property type="entry name" value="ATP synthase subunit alpha"/>
    <property type="match status" value="1"/>
</dbReference>
<evidence type="ECO:0000256" key="11">
    <source>
        <dbReference type="ARBA" id="ARBA00023196"/>
    </source>
</evidence>
<dbReference type="GO" id="GO:0005886">
    <property type="term" value="C:plasma membrane"/>
    <property type="evidence" value="ECO:0007669"/>
    <property type="project" value="UniProtKB-SubCell"/>
</dbReference>
<dbReference type="GO" id="GO:0045259">
    <property type="term" value="C:proton-transporting ATP synthase complex"/>
    <property type="evidence" value="ECO:0007669"/>
    <property type="project" value="UniProtKB-KW"/>
</dbReference>
<dbReference type="Pfam" id="PF02874">
    <property type="entry name" value="ATP-synt_ab_N"/>
    <property type="match status" value="1"/>
</dbReference>
<evidence type="ECO:0000313" key="18">
    <source>
        <dbReference type="EMBL" id="TGY92303.1"/>
    </source>
</evidence>
<dbReference type="InterPro" id="IPR020003">
    <property type="entry name" value="ATPase_a/bsu_AS"/>
</dbReference>
<dbReference type="SUPFAM" id="SSF50615">
    <property type="entry name" value="N-terminal domain of alpha and beta subunits of F1 ATP synthase"/>
    <property type="match status" value="1"/>
</dbReference>
<dbReference type="Pfam" id="PF00006">
    <property type="entry name" value="ATP-synt_ab"/>
    <property type="match status" value="1"/>
</dbReference>
<evidence type="ECO:0000259" key="15">
    <source>
        <dbReference type="Pfam" id="PF00006"/>
    </source>
</evidence>
<reference evidence="18 19" key="1">
    <citation type="journal article" date="2013" name="Int. J. Syst. Evol. Microbiol.">
        <title>Marinicauda pacifica gen. nov., sp. nov., a prosthecate alphaproteobacterium of the family Hyphomonadaceae isolated from deep seawater.</title>
        <authorList>
            <person name="Zhang X.Y."/>
            <person name="Li G.W."/>
            <person name="Wang C.S."/>
            <person name="Zhang Y.J."/>
            <person name="Xu X.W."/>
            <person name="Li H."/>
            <person name="Liu A."/>
            <person name="Liu C."/>
            <person name="Xie B.B."/>
            <person name="Qin Q.L."/>
            <person name="Xu Z."/>
            <person name="Chen X.L."/>
            <person name="Zhou B.C."/>
            <person name="Zhang Y.Z."/>
        </authorList>
    </citation>
    <scope>NUCLEOTIDE SEQUENCE [LARGE SCALE GENOMIC DNA]</scope>
    <source>
        <strain evidence="18 19">P-1 km-3</strain>
    </source>
</reference>
<dbReference type="InterPro" id="IPR000194">
    <property type="entry name" value="ATPase_F1/V1/A1_a/bsu_nucl-bd"/>
</dbReference>
<organism evidence="18 19">
    <name type="scientific">Marinicauda pacifica</name>
    <dbReference type="NCBI Taxonomy" id="1133559"/>
    <lineage>
        <taxon>Bacteria</taxon>
        <taxon>Pseudomonadati</taxon>
        <taxon>Pseudomonadota</taxon>
        <taxon>Alphaproteobacteria</taxon>
        <taxon>Maricaulales</taxon>
        <taxon>Maricaulaceae</taxon>
        <taxon>Marinicauda</taxon>
    </lineage>
</organism>
<keyword evidence="7 14" id="KW-0067">ATP-binding</keyword>
<dbReference type="InterPro" id="IPR005294">
    <property type="entry name" value="ATP_synth_F1_asu"/>
</dbReference>
<keyword evidence="9 14" id="KW-0406">Ion transport</keyword>
<evidence type="ECO:0000256" key="9">
    <source>
        <dbReference type="ARBA" id="ARBA00023065"/>
    </source>
</evidence>
<dbReference type="PIRSF" id="PIRSF039088">
    <property type="entry name" value="F_ATPase_subunit_alpha"/>
    <property type="match status" value="1"/>
</dbReference>
<evidence type="ECO:0000256" key="4">
    <source>
        <dbReference type="ARBA" id="ARBA00022448"/>
    </source>
</evidence>
<evidence type="ECO:0000313" key="19">
    <source>
        <dbReference type="Proteomes" id="UP000305451"/>
    </source>
</evidence>
<comment type="similarity">
    <text evidence="3 14">Belongs to the ATPase alpha/beta chains family.</text>
</comment>
<accession>A0A4S2H9D2</accession>
<sequence length="510" mass="55344">MDIRAAEISAILKDQIKNFGAEAEVSDVGTVLSVGDGIARIHGLDDVRAGELVEFPGGIKGMALNLERDNVGVVIFGDDRGIKEGDTVKRLGSIVDAPVGKGLLGRVVNALGESIDGKGPLKDVAENRRVDVKAPGILPRKSVHEPMATGIKAIDSMIPVGRGQRELIIGDRQTGKSAICIDTILNQKQVHETGEENEKLFCIYVAIGQKRSTVAQVVKALEENGALDYTIVVAATASDPAPMQYLAPFTACAMGEYFRDNGMHALIVYDDLSKQAVAYRQMSLLLRRPPGREAYPGDVFYLHSRLLERAAKLNDDHGSGSLTALPIIETQANDVSAYIPTNVISITDGQIFLETDLFYQGIRPAVNVGLSVSRVGSAAQTKATKEAAGKIKGELAQYREMAAFAQFGSDLDAATQRLLARGERLTELLKQPQFSPLSMEEQVCVMYAGTRGFLDKLPVKEIGRYEEELLRHLHAEKGSLLETIRKEKKLSDDTQAELKATLEAFTTHFA</sequence>
<dbReference type="InterPro" id="IPR036121">
    <property type="entry name" value="ATPase_F1/V1/A1_a/bsu_N_sf"/>
</dbReference>
<dbReference type="AlphaFoldDB" id="A0A4S2H9D2"/>
<evidence type="ECO:0000256" key="8">
    <source>
        <dbReference type="ARBA" id="ARBA00022967"/>
    </source>
</evidence>
<dbReference type="InterPro" id="IPR000793">
    <property type="entry name" value="ATP_synth_asu_C"/>
</dbReference>
<keyword evidence="5 14" id="KW-0547">Nucleotide-binding</keyword>
<dbReference type="Gene3D" id="2.40.30.20">
    <property type="match status" value="1"/>
</dbReference>
<evidence type="ECO:0000256" key="14">
    <source>
        <dbReference type="HAMAP-Rule" id="MF_01346"/>
    </source>
</evidence>
<keyword evidence="14" id="KW-1003">Cell membrane</keyword>
<dbReference type="PANTHER" id="PTHR48082:SF2">
    <property type="entry name" value="ATP SYNTHASE SUBUNIT ALPHA, MITOCHONDRIAL"/>
    <property type="match status" value="1"/>
</dbReference>
<comment type="catalytic activity">
    <reaction evidence="14">
        <text>ATP + H2O + 4 H(+)(in) = ADP + phosphate + 5 H(+)(out)</text>
        <dbReference type="Rhea" id="RHEA:57720"/>
        <dbReference type="ChEBI" id="CHEBI:15377"/>
        <dbReference type="ChEBI" id="CHEBI:15378"/>
        <dbReference type="ChEBI" id="CHEBI:30616"/>
        <dbReference type="ChEBI" id="CHEBI:43474"/>
        <dbReference type="ChEBI" id="CHEBI:456216"/>
        <dbReference type="EC" id="7.1.2.2"/>
    </reaction>
</comment>
<evidence type="ECO:0000259" key="17">
    <source>
        <dbReference type="Pfam" id="PF02874"/>
    </source>
</evidence>
<keyword evidence="19" id="KW-1185">Reference proteome</keyword>
<evidence type="ECO:0000256" key="6">
    <source>
        <dbReference type="ARBA" id="ARBA00022781"/>
    </source>
</evidence>
<dbReference type="SUPFAM" id="SSF52540">
    <property type="entry name" value="P-loop containing nucleoside triphosphate hydrolases"/>
    <property type="match status" value="1"/>
</dbReference>
<comment type="caution">
    <text evidence="18">The sequence shown here is derived from an EMBL/GenBank/DDBJ whole genome shotgun (WGS) entry which is preliminary data.</text>
</comment>
<dbReference type="GO" id="GO:0005524">
    <property type="term" value="F:ATP binding"/>
    <property type="evidence" value="ECO:0007669"/>
    <property type="project" value="UniProtKB-UniRule"/>
</dbReference>
<proteinExistence type="inferred from homology"/>
<name>A0A4S2H9D2_9PROT</name>
<dbReference type="NCBIfam" id="TIGR00962">
    <property type="entry name" value="atpA"/>
    <property type="match status" value="1"/>
</dbReference>
<dbReference type="GO" id="GO:0046933">
    <property type="term" value="F:proton-transporting ATP synthase activity, rotational mechanism"/>
    <property type="evidence" value="ECO:0007669"/>
    <property type="project" value="UniProtKB-UniRule"/>
</dbReference>
<dbReference type="CDD" id="cd18113">
    <property type="entry name" value="ATP-synt_F1_alpha_C"/>
    <property type="match status" value="1"/>
</dbReference>
<dbReference type="InterPro" id="IPR004100">
    <property type="entry name" value="ATPase_F1/V1/A1_a/bsu_N"/>
</dbReference>
<feature type="domain" description="ATPase F1/V1/A1 complex alpha/beta subunit nucleotide-binding" evidence="15">
    <location>
        <begin position="150"/>
        <end position="373"/>
    </location>
</feature>
<dbReference type="InterPro" id="IPR027417">
    <property type="entry name" value="P-loop_NTPase"/>
</dbReference>
<keyword evidence="4 14" id="KW-0813">Transport</keyword>